<dbReference type="GeneID" id="82878423"/>
<name>A0A2H1I3R5_9MICO</name>
<dbReference type="RefSeq" id="WP_009885399.1">
    <property type="nucleotide sequence ID" value="NZ_FXZE01000002.1"/>
</dbReference>
<reference evidence="2" key="1">
    <citation type="submission" date="2017-03" db="EMBL/GenBank/DDBJ databases">
        <authorList>
            <person name="Monnet C."/>
        </authorList>
    </citation>
    <scope>NUCLEOTIDE SEQUENCE [LARGE SCALE GENOMIC DNA]</scope>
    <source>
        <strain evidence="2">P10</strain>
    </source>
</reference>
<protein>
    <submittedName>
        <fullName evidence="1">Uncharacterized protein</fullName>
    </submittedName>
</protein>
<evidence type="ECO:0000313" key="1">
    <source>
        <dbReference type="EMBL" id="SMX69831.1"/>
    </source>
</evidence>
<gene>
    <name evidence="1" type="ORF">BANT10_00540</name>
</gene>
<keyword evidence="2" id="KW-1185">Reference proteome</keyword>
<dbReference type="Proteomes" id="UP000234342">
    <property type="component" value="Unassembled WGS sequence"/>
</dbReference>
<sequence length="176" mass="19149">MTTATTTPAPLEALVRHFADLRDGDHFGEVTRQGKEAAFQRAVELLDTPARQVLEEFNSYLLLDTGQIDFTGLHRDAHGGLLASWLLSWPEQKAAGLVPISIIAIYGAGFHHPHLRGATVAQWPLNVATADHAWELVPVLRSIAGSDIEDLVFQVGGNWRIVPATAQNRTGELIAS</sequence>
<evidence type="ECO:0000313" key="2">
    <source>
        <dbReference type="Proteomes" id="UP000234342"/>
    </source>
</evidence>
<proteinExistence type="predicted"/>
<accession>A0A2H1I3R5</accession>
<organism evidence="1 2">
    <name type="scientific">Brevibacterium antiquum</name>
    <dbReference type="NCBI Taxonomy" id="234835"/>
    <lineage>
        <taxon>Bacteria</taxon>
        <taxon>Bacillati</taxon>
        <taxon>Actinomycetota</taxon>
        <taxon>Actinomycetes</taxon>
        <taxon>Micrococcales</taxon>
        <taxon>Brevibacteriaceae</taxon>
        <taxon>Brevibacterium</taxon>
    </lineage>
</organism>
<dbReference type="AlphaFoldDB" id="A0A2H1I3R5"/>
<dbReference type="EMBL" id="FXZE01000002">
    <property type="protein sequence ID" value="SMX69831.1"/>
    <property type="molecule type" value="Genomic_DNA"/>
</dbReference>